<dbReference type="Proteomes" id="UP000001997">
    <property type="component" value="Unassembled WGS sequence"/>
</dbReference>
<dbReference type="Pfam" id="PF06699">
    <property type="entry name" value="PIG-F"/>
    <property type="match status" value="1"/>
</dbReference>
<comment type="similarity">
    <text evidence="3">Belongs to the PIGF family.</text>
</comment>
<keyword evidence="5" id="KW-0337">GPI-anchor biosynthesis</keyword>
<keyword evidence="7" id="KW-0256">Endoplasmic reticulum</keyword>
<evidence type="ECO:0000313" key="12">
    <source>
        <dbReference type="Proteomes" id="UP000001997"/>
    </source>
</evidence>
<name>A5DMS8_PICGU</name>
<keyword evidence="6 10" id="KW-0812">Transmembrane</keyword>
<dbReference type="OrthoDB" id="17366at2759"/>
<dbReference type="InterPro" id="IPR009580">
    <property type="entry name" value="GPI_biosynthesis_protein_Pig-F"/>
</dbReference>
<sequence length="276" mass="30096">MSTELSQPFIASQFWQVNFYFRSEPPRFLRKVAKFDREFTLTMPRTKKSVSFNALDDDSNPKTPPPYVEKYALKSGVASFPIHGLLVLLGMYSGGLTQNVKPVLSKGLATLTVLQLVYGYLVAVNTELASSKKKIKSENVPLLVSGAMVIAYAATLPVFVVMILMGAPLSSHITETALFAGHFSVLVLFPMLVFYRFERDTIFSVITAANGTSVILKNPILLSIVGAVLGTWVGVFPIPLDWDRDWQQWPITLLTGAYIGATVGSAASAGARAVLT</sequence>
<dbReference type="GO" id="GO:0006506">
    <property type="term" value="P:GPI anchor biosynthetic process"/>
    <property type="evidence" value="ECO:0007669"/>
    <property type="project" value="UniProtKB-UniPathway"/>
</dbReference>
<evidence type="ECO:0000256" key="4">
    <source>
        <dbReference type="ARBA" id="ARBA00020927"/>
    </source>
</evidence>
<dbReference type="eggNOG" id="KOG3144">
    <property type="taxonomic scope" value="Eukaryota"/>
</dbReference>
<evidence type="ECO:0000313" key="11">
    <source>
        <dbReference type="EMBL" id="EDK40481.2"/>
    </source>
</evidence>
<evidence type="ECO:0000256" key="9">
    <source>
        <dbReference type="ARBA" id="ARBA00023136"/>
    </source>
</evidence>
<dbReference type="AlphaFoldDB" id="A5DMS8"/>
<keyword evidence="12" id="KW-1185">Reference proteome</keyword>
<feature type="transmembrane region" description="Helical" evidence="10">
    <location>
        <begin position="177"/>
        <end position="197"/>
    </location>
</feature>
<feature type="transmembrane region" description="Helical" evidence="10">
    <location>
        <begin position="251"/>
        <end position="275"/>
    </location>
</feature>
<evidence type="ECO:0000256" key="7">
    <source>
        <dbReference type="ARBA" id="ARBA00022824"/>
    </source>
</evidence>
<dbReference type="InParanoid" id="A5DMS8"/>
<dbReference type="OMA" id="FNCDFKV"/>
<dbReference type="EMBL" id="CH408159">
    <property type="protein sequence ID" value="EDK40481.2"/>
    <property type="molecule type" value="Genomic_DNA"/>
</dbReference>
<protein>
    <recommendedName>
        <fullName evidence="4">Glycosylphosphatidylinositol anchor biosynthesis protein 11</fullName>
    </recommendedName>
</protein>
<proteinExistence type="inferred from homology"/>
<evidence type="ECO:0000256" key="1">
    <source>
        <dbReference type="ARBA" id="ARBA00004477"/>
    </source>
</evidence>
<dbReference type="FunCoup" id="A5DMS8">
    <property type="interactions" value="156"/>
</dbReference>
<comment type="pathway">
    <text evidence="2">Glycolipid biosynthesis; glycosylphosphatidylinositol-anchor biosynthesis.</text>
</comment>
<dbReference type="HOGENOM" id="CLU_069429_2_0_1"/>
<evidence type="ECO:0000256" key="3">
    <source>
        <dbReference type="ARBA" id="ARBA00007978"/>
    </source>
</evidence>
<feature type="transmembrane region" description="Helical" evidence="10">
    <location>
        <begin position="142"/>
        <end position="165"/>
    </location>
</feature>
<evidence type="ECO:0000256" key="2">
    <source>
        <dbReference type="ARBA" id="ARBA00004687"/>
    </source>
</evidence>
<organism evidence="11 12">
    <name type="scientific">Meyerozyma guilliermondii (strain ATCC 6260 / CBS 566 / DSM 6381 / JCM 1539 / NBRC 10279 / NRRL Y-324)</name>
    <name type="common">Yeast</name>
    <name type="synonym">Candida guilliermondii</name>
    <dbReference type="NCBI Taxonomy" id="294746"/>
    <lineage>
        <taxon>Eukaryota</taxon>
        <taxon>Fungi</taxon>
        <taxon>Dikarya</taxon>
        <taxon>Ascomycota</taxon>
        <taxon>Saccharomycotina</taxon>
        <taxon>Pichiomycetes</taxon>
        <taxon>Debaryomycetaceae</taxon>
        <taxon>Meyerozyma</taxon>
    </lineage>
</organism>
<keyword evidence="8 10" id="KW-1133">Transmembrane helix</keyword>
<keyword evidence="9 10" id="KW-0472">Membrane</keyword>
<dbReference type="RefSeq" id="XP_001483850.2">
    <property type="nucleotide sequence ID" value="XM_001483800.1"/>
</dbReference>
<gene>
    <name evidence="11" type="ORF">PGUG_04579</name>
</gene>
<comment type="subcellular location">
    <subcellularLocation>
        <location evidence="1">Endoplasmic reticulum membrane</location>
        <topology evidence="1">Multi-pass membrane protein</topology>
    </subcellularLocation>
</comment>
<feature type="transmembrane region" description="Helical" evidence="10">
    <location>
        <begin position="218"/>
        <end position="239"/>
    </location>
</feature>
<evidence type="ECO:0000256" key="6">
    <source>
        <dbReference type="ARBA" id="ARBA00022692"/>
    </source>
</evidence>
<evidence type="ECO:0000256" key="5">
    <source>
        <dbReference type="ARBA" id="ARBA00022502"/>
    </source>
</evidence>
<dbReference type="VEuPathDB" id="FungiDB:PGUG_04579"/>
<evidence type="ECO:0000256" key="10">
    <source>
        <dbReference type="SAM" id="Phobius"/>
    </source>
</evidence>
<reference evidence="11 12" key="1">
    <citation type="journal article" date="2009" name="Nature">
        <title>Evolution of pathogenicity and sexual reproduction in eight Candida genomes.</title>
        <authorList>
            <person name="Butler G."/>
            <person name="Rasmussen M.D."/>
            <person name="Lin M.F."/>
            <person name="Santos M.A."/>
            <person name="Sakthikumar S."/>
            <person name="Munro C.A."/>
            <person name="Rheinbay E."/>
            <person name="Grabherr M."/>
            <person name="Forche A."/>
            <person name="Reedy J.L."/>
            <person name="Agrafioti I."/>
            <person name="Arnaud M.B."/>
            <person name="Bates S."/>
            <person name="Brown A.J."/>
            <person name="Brunke S."/>
            <person name="Costanzo M.C."/>
            <person name="Fitzpatrick D.A."/>
            <person name="de Groot P.W."/>
            <person name="Harris D."/>
            <person name="Hoyer L.L."/>
            <person name="Hube B."/>
            <person name="Klis F.M."/>
            <person name="Kodira C."/>
            <person name="Lennard N."/>
            <person name="Logue M.E."/>
            <person name="Martin R."/>
            <person name="Neiman A.M."/>
            <person name="Nikolaou E."/>
            <person name="Quail M.A."/>
            <person name="Quinn J."/>
            <person name="Santos M.C."/>
            <person name="Schmitzberger F.F."/>
            <person name="Sherlock G."/>
            <person name="Shah P."/>
            <person name="Silverstein K.A."/>
            <person name="Skrzypek M.S."/>
            <person name="Soll D."/>
            <person name="Staggs R."/>
            <person name="Stansfield I."/>
            <person name="Stumpf M.P."/>
            <person name="Sudbery P.E."/>
            <person name="Srikantha T."/>
            <person name="Zeng Q."/>
            <person name="Berman J."/>
            <person name="Berriman M."/>
            <person name="Heitman J."/>
            <person name="Gow N.A."/>
            <person name="Lorenz M.C."/>
            <person name="Birren B.W."/>
            <person name="Kellis M."/>
            <person name="Cuomo C.A."/>
        </authorList>
    </citation>
    <scope>NUCLEOTIDE SEQUENCE [LARGE SCALE GENOMIC DNA]</scope>
    <source>
        <strain evidence="12">ATCC 6260 / CBS 566 / DSM 6381 / JCM 1539 / NBRC 10279 / NRRL Y-324</strain>
    </source>
</reference>
<accession>A5DMS8</accession>
<dbReference type="KEGG" id="pgu:PGUG_04579"/>
<dbReference type="GeneID" id="5125736"/>
<feature type="transmembrane region" description="Helical" evidence="10">
    <location>
        <begin position="71"/>
        <end position="91"/>
    </location>
</feature>
<dbReference type="STRING" id="294746.A5DMS8"/>
<feature type="transmembrane region" description="Helical" evidence="10">
    <location>
        <begin position="103"/>
        <end position="121"/>
    </location>
</feature>
<dbReference type="UniPathway" id="UPA00196"/>
<evidence type="ECO:0000256" key="8">
    <source>
        <dbReference type="ARBA" id="ARBA00022989"/>
    </source>
</evidence>
<dbReference type="GO" id="GO:0005789">
    <property type="term" value="C:endoplasmic reticulum membrane"/>
    <property type="evidence" value="ECO:0007669"/>
    <property type="project" value="UniProtKB-SubCell"/>
</dbReference>